<comment type="caution">
    <text evidence="1">The sequence shown here is derived from an EMBL/GenBank/DDBJ whole genome shotgun (WGS) entry which is preliminary data.</text>
</comment>
<dbReference type="EMBL" id="CM056744">
    <property type="protein sequence ID" value="KAJ8666634.1"/>
    <property type="molecule type" value="Genomic_DNA"/>
</dbReference>
<gene>
    <name evidence="1" type="ORF">QAD02_008296</name>
</gene>
<organism evidence="1 2">
    <name type="scientific">Eretmocerus hayati</name>
    <dbReference type="NCBI Taxonomy" id="131215"/>
    <lineage>
        <taxon>Eukaryota</taxon>
        <taxon>Metazoa</taxon>
        <taxon>Ecdysozoa</taxon>
        <taxon>Arthropoda</taxon>
        <taxon>Hexapoda</taxon>
        <taxon>Insecta</taxon>
        <taxon>Pterygota</taxon>
        <taxon>Neoptera</taxon>
        <taxon>Endopterygota</taxon>
        <taxon>Hymenoptera</taxon>
        <taxon>Apocrita</taxon>
        <taxon>Proctotrupomorpha</taxon>
        <taxon>Chalcidoidea</taxon>
        <taxon>Aphelinidae</taxon>
        <taxon>Aphelininae</taxon>
        <taxon>Eretmocerus</taxon>
    </lineage>
</organism>
<dbReference type="Proteomes" id="UP001239111">
    <property type="component" value="Chromosome 4"/>
</dbReference>
<protein>
    <submittedName>
        <fullName evidence="1">Uncharacterized protein</fullName>
    </submittedName>
</protein>
<evidence type="ECO:0000313" key="1">
    <source>
        <dbReference type="EMBL" id="KAJ8666634.1"/>
    </source>
</evidence>
<evidence type="ECO:0000313" key="2">
    <source>
        <dbReference type="Proteomes" id="UP001239111"/>
    </source>
</evidence>
<name>A0ACC2N8G0_9HYME</name>
<proteinExistence type="predicted"/>
<reference evidence="1" key="1">
    <citation type="submission" date="2023-04" db="EMBL/GenBank/DDBJ databases">
        <title>A chromosome-level genome assembly of the parasitoid wasp Eretmocerus hayati.</title>
        <authorList>
            <person name="Zhong Y."/>
            <person name="Liu S."/>
            <person name="Liu Y."/>
        </authorList>
    </citation>
    <scope>NUCLEOTIDE SEQUENCE</scope>
    <source>
        <strain evidence="1">ZJU_SS_LIU_2023</strain>
    </source>
</reference>
<sequence>MTRYLHTGNVDLKYFLLHELCLFPPAMFNEYGMLDPKKSRFADKFNSSDKIPDVNVSNVLDGGFLLHKVVWKPQDLDKIINYYVRYIKRHYSGGSVSVVFDGYPEDCSNSTKFYVRVRRGTKNVGVEVQLSRDTPVNDKQSTFLSNEKKKTRLIQILAQELQKENMHVLIAEEDADVLLVQTALDLAKSDEMKNVIVVGEDVDLLVIMNQVATAQTNLYLLKPKSSSAATGKSTVDRIYNSSCFKNPELQSHVAFMHAFSGCDTTAPMFKQGKSKLSKIMSQFNELRELAEYSKNKAADRDVIVDSGCKIVACMYEGDLGRELEEVRFSHYEKMLGSKSFSLKTLPPTQGTIEQHSLRVYYQVQKWLRNDLNPLEWGWERWENQDKARGIRPTLITDKKYLMAEEILKTIYCSCKTGCTNNTCSCREVGLNCSSLCRMCRGCDCSNSVVLHDRDFSNDPENDDHSSQRMNDMDETIEHVIQMCDSVDLNEGKVDDLEDNTEEVCNDIEMIQTNPTPGCTALNLGINEMVDDEDEDMAVNPEELNKGDDDCDDDDYSTASKRLRLF</sequence>
<keyword evidence="2" id="KW-1185">Reference proteome</keyword>
<accession>A0ACC2N8G0</accession>